<dbReference type="Proteomes" id="UP000626148">
    <property type="component" value="Unassembled WGS sequence"/>
</dbReference>
<dbReference type="NCBIfam" id="TIGR02683">
    <property type="entry name" value="upstrm_HI1419"/>
    <property type="match status" value="1"/>
</dbReference>
<keyword evidence="1" id="KW-0175">Coiled coil</keyword>
<accession>A0A918N723</accession>
<protein>
    <submittedName>
        <fullName evidence="2">Addiction module antitoxin RelB</fullName>
    </submittedName>
</protein>
<evidence type="ECO:0000256" key="1">
    <source>
        <dbReference type="SAM" id="Coils"/>
    </source>
</evidence>
<dbReference type="InterPro" id="IPR014056">
    <property type="entry name" value="TypeIITA-like_toxin_pred"/>
</dbReference>
<sequence>MLKVLLTDEVQADIEELRDRKAKAKIRLALDKLELGNLGDVKPVGEGVSEIRLHYGPGYRIYYFQDGEAIYVVACVGDKATQSKDVRRAKEIKRTWKLLH</sequence>
<dbReference type="InterPro" id="IPR035093">
    <property type="entry name" value="RelE/ParE_toxin_dom_sf"/>
</dbReference>
<dbReference type="InterPro" id="IPR009241">
    <property type="entry name" value="HigB-like"/>
</dbReference>
<dbReference type="PANTHER" id="PTHR41791:SF1">
    <property type="entry name" value="SSL7039 PROTEIN"/>
    <property type="match status" value="1"/>
</dbReference>
<keyword evidence="3" id="KW-1185">Reference proteome</keyword>
<name>A0A918N723_9GAMM</name>
<dbReference type="PIRSF" id="PIRSF028744">
    <property type="entry name" value="Addict_mod_HI1419"/>
    <property type="match status" value="1"/>
</dbReference>
<evidence type="ECO:0000313" key="2">
    <source>
        <dbReference type="EMBL" id="GGX42763.1"/>
    </source>
</evidence>
<gene>
    <name evidence="2" type="ORF">GCM10007392_06680</name>
</gene>
<reference evidence="2" key="1">
    <citation type="journal article" date="2014" name="Int. J. Syst. Evol. Microbiol.">
        <title>Complete genome sequence of Corynebacterium casei LMG S-19264T (=DSM 44701T), isolated from a smear-ripened cheese.</title>
        <authorList>
            <consortium name="US DOE Joint Genome Institute (JGI-PGF)"/>
            <person name="Walter F."/>
            <person name="Albersmeier A."/>
            <person name="Kalinowski J."/>
            <person name="Ruckert C."/>
        </authorList>
    </citation>
    <scope>NUCLEOTIDE SEQUENCE</scope>
    <source>
        <strain evidence="2">KCTC 22169</strain>
    </source>
</reference>
<comment type="caution">
    <text evidence="2">The sequence shown here is derived from an EMBL/GenBank/DDBJ whole genome shotgun (WGS) entry which is preliminary data.</text>
</comment>
<dbReference type="EMBL" id="BMXR01000002">
    <property type="protein sequence ID" value="GGX42763.1"/>
    <property type="molecule type" value="Genomic_DNA"/>
</dbReference>
<proteinExistence type="predicted"/>
<reference evidence="2" key="2">
    <citation type="submission" date="2020-09" db="EMBL/GenBank/DDBJ databases">
        <authorList>
            <person name="Sun Q."/>
            <person name="Kim S."/>
        </authorList>
    </citation>
    <scope>NUCLEOTIDE SEQUENCE</scope>
    <source>
        <strain evidence="2">KCTC 22169</strain>
    </source>
</reference>
<organism evidence="2 3">
    <name type="scientific">Saccharospirillum salsuginis</name>
    <dbReference type="NCBI Taxonomy" id="418750"/>
    <lineage>
        <taxon>Bacteria</taxon>
        <taxon>Pseudomonadati</taxon>
        <taxon>Pseudomonadota</taxon>
        <taxon>Gammaproteobacteria</taxon>
        <taxon>Oceanospirillales</taxon>
        <taxon>Saccharospirillaceae</taxon>
        <taxon>Saccharospirillum</taxon>
    </lineage>
</organism>
<dbReference type="Pfam" id="PF05973">
    <property type="entry name" value="Gp49"/>
    <property type="match status" value="1"/>
</dbReference>
<dbReference type="RefSeq" id="WP_189607084.1">
    <property type="nucleotide sequence ID" value="NZ_BMXR01000002.1"/>
</dbReference>
<dbReference type="PANTHER" id="PTHR41791">
    <property type="entry name" value="SSL7039 PROTEIN"/>
    <property type="match status" value="1"/>
</dbReference>
<dbReference type="AlphaFoldDB" id="A0A918N723"/>
<dbReference type="SUPFAM" id="SSF143011">
    <property type="entry name" value="RelE-like"/>
    <property type="match status" value="1"/>
</dbReference>
<evidence type="ECO:0000313" key="3">
    <source>
        <dbReference type="Proteomes" id="UP000626148"/>
    </source>
</evidence>
<feature type="coiled-coil region" evidence="1">
    <location>
        <begin position="7"/>
        <end position="34"/>
    </location>
</feature>